<protein>
    <submittedName>
        <fullName evidence="2">Uncharacterized protein</fullName>
    </submittedName>
</protein>
<evidence type="ECO:0000256" key="1">
    <source>
        <dbReference type="SAM" id="MobiDB-lite"/>
    </source>
</evidence>
<dbReference type="EMBL" id="JAWZYT010000849">
    <property type="protein sequence ID" value="KAK4318258.1"/>
    <property type="molecule type" value="Genomic_DNA"/>
</dbReference>
<sequence>MLVAEEQQELVRGGPIEDNLRHPPQPTPSPHHARHHTRIVLLQHHNTHNNTSLHSTPPLLISGATTSLECLLVGLGLLHLINFPCSDTI</sequence>
<dbReference type="AlphaFoldDB" id="A0AAE1UBQ4"/>
<dbReference type="Proteomes" id="UP001292094">
    <property type="component" value="Unassembled WGS sequence"/>
</dbReference>
<name>A0AAE1UBQ4_9EUCA</name>
<comment type="caution">
    <text evidence="2">The sequence shown here is derived from an EMBL/GenBank/DDBJ whole genome shotgun (WGS) entry which is preliminary data.</text>
</comment>
<reference evidence="2" key="1">
    <citation type="submission" date="2023-11" db="EMBL/GenBank/DDBJ databases">
        <title>Genome assemblies of two species of porcelain crab, Petrolisthes cinctipes and Petrolisthes manimaculis (Anomura: Porcellanidae).</title>
        <authorList>
            <person name="Angst P."/>
        </authorList>
    </citation>
    <scope>NUCLEOTIDE SEQUENCE</scope>
    <source>
        <strain evidence="2">PB745_02</strain>
        <tissue evidence="2">Gill</tissue>
    </source>
</reference>
<proteinExistence type="predicted"/>
<gene>
    <name evidence="2" type="ORF">Pmani_010735</name>
</gene>
<evidence type="ECO:0000313" key="3">
    <source>
        <dbReference type="Proteomes" id="UP001292094"/>
    </source>
</evidence>
<accession>A0AAE1UBQ4</accession>
<evidence type="ECO:0000313" key="2">
    <source>
        <dbReference type="EMBL" id="KAK4318258.1"/>
    </source>
</evidence>
<organism evidence="2 3">
    <name type="scientific">Petrolisthes manimaculis</name>
    <dbReference type="NCBI Taxonomy" id="1843537"/>
    <lineage>
        <taxon>Eukaryota</taxon>
        <taxon>Metazoa</taxon>
        <taxon>Ecdysozoa</taxon>
        <taxon>Arthropoda</taxon>
        <taxon>Crustacea</taxon>
        <taxon>Multicrustacea</taxon>
        <taxon>Malacostraca</taxon>
        <taxon>Eumalacostraca</taxon>
        <taxon>Eucarida</taxon>
        <taxon>Decapoda</taxon>
        <taxon>Pleocyemata</taxon>
        <taxon>Anomura</taxon>
        <taxon>Galatheoidea</taxon>
        <taxon>Porcellanidae</taxon>
        <taxon>Petrolisthes</taxon>
    </lineage>
</organism>
<feature type="region of interest" description="Disordered" evidence="1">
    <location>
        <begin position="1"/>
        <end position="36"/>
    </location>
</feature>
<keyword evidence="3" id="KW-1185">Reference proteome</keyword>